<organism evidence="8 9">
    <name type="scientific">Synaphobranchus kaupii</name>
    <name type="common">Kaup's arrowtooth eel</name>
    <dbReference type="NCBI Taxonomy" id="118154"/>
    <lineage>
        <taxon>Eukaryota</taxon>
        <taxon>Metazoa</taxon>
        <taxon>Chordata</taxon>
        <taxon>Craniata</taxon>
        <taxon>Vertebrata</taxon>
        <taxon>Euteleostomi</taxon>
        <taxon>Actinopterygii</taxon>
        <taxon>Neopterygii</taxon>
        <taxon>Teleostei</taxon>
        <taxon>Anguilliformes</taxon>
        <taxon>Synaphobranchidae</taxon>
        <taxon>Synaphobranchus</taxon>
    </lineage>
</organism>
<reference evidence="8" key="1">
    <citation type="journal article" date="2023" name="Science">
        <title>Genome structures resolve the early diversification of teleost fishes.</title>
        <authorList>
            <person name="Parey E."/>
            <person name="Louis A."/>
            <person name="Montfort J."/>
            <person name="Bouchez O."/>
            <person name="Roques C."/>
            <person name="Iampietro C."/>
            <person name="Lluch J."/>
            <person name="Castinel A."/>
            <person name="Donnadieu C."/>
            <person name="Desvignes T."/>
            <person name="Floi Bucao C."/>
            <person name="Jouanno E."/>
            <person name="Wen M."/>
            <person name="Mejri S."/>
            <person name="Dirks R."/>
            <person name="Jansen H."/>
            <person name="Henkel C."/>
            <person name="Chen W.J."/>
            <person name="Zahm M."/>
            <person name="Cabau C."/>
            <person name="Klopp C."/>
            <person name="Thompson A.W."/>
            <person name="Robinson-Rechavi M."/>
            <person name="Braasch I."/>
            <person name="Lecointre G."/>
            <person name="Bobe J."/>
            <person name="Postlethwait J.H."/>
            <person name="Berthelot C."/>
            <person name="Roest Crollius H."/>
            <person name="Guiguen Y."/>
        </authorList>
    </citation>
    <scope>NUCLEOTIDE SEQUENCE</scope>
    <source>
        <strain evidence="8">WJC10195</strain>
    </source>
</reference>
<gene>
    <name evidence="8" type="ORF">SKAU_G00236500</name>
</gene>
<dbReference type="Proteomes" id="UP001152622">
    <property type="component" value="Chromosome 8"/>
</dbReference>
<dbReference type="OrthoDB" id="5317514at2759"/>
<evidence type="ECO:0000313" key="8">
    <source>
        <dbReference type="EMBL" id="KAJ8352174.1"/>
    </source>
</evidence>
<comment type="subcellular location">
    <subcellularLocation>
        <location evidence="1">Membrane</location>
        <topology evidence="1">Single-pass type I membrane protein</topology>
    </subcellularLocation>
</comment>
<dbReference type="AlphaFoldDB" id="A0A9Q1F6Q4"/>
<evidence type="ECO:0000256" key="5">
    <source>
        <dbReference type="SAM" id="MobiDB-lite"/>
    </source>
</evidence>
<dbReference type="GO" id="GO:0007160">
    <property type="term" value="P:cell-matrix adhesion"/>
    <property type="evidence" value="ECO:0007669"/>
    <property type="project" value="TreeGrafter"/>
</dbReference>
<dbReference type="InterPro" id="IPR048285">
    <property type="entry name" value="Integrin_alpha_Ig-like_2"/>
</dbReference>
<keyword evidence="3 6" id="KW-0472">Membrane</keyword>
<dbReference type="Gene3D" id="2.60.40.1530">
    <property type="entry name" value="ntegrin, alpha v. Chain A, domain 4"/>
    <property type="match status" value="1"/>
</dbReference>
<keyword evidence="2" id="KW-0401">Integrin</keyword>
<keyword evidence="9" id="KW-1185">Reference proteome</keyword>
<dbReference type="GO" id="GO:0098609">
    <property type="term" value="P:cell-cell adhesion"/>
    <property type="evidence" value="ECO:0007669"/>
    <property type="project" value="TreeGrafter"/>
</dbReference>
<accession>A0A9Q1F6Q4</accession>
<evidence type="ECO:0000313" key="9">
    <source>
        <dbReference type="Proteomes" id="UP001152622"/>
    </source>
</evidence>
<dbReference type="PRINTS" id="PR01185">
    <property type="entry name" value="INTEGRINA"/>
</dbReference>
<dbReference type="Gene3D" id="1.20.5.930">
    <property type="entry name" value="Bicelle-embedded integrin alpha(iib) transmembrane segment"/>
    <property type="match status" value="1"/>
</dbReference>
<comment type="caution">
    <text evidence="8">The sequence shown here is derived from an EMBL/GenBank/DDBJ whole genome shotgun (WGS) entry which is preliminary data.</text>
</comment>
<dbReference type="PANTHER" id="PTHR23220">
    <property type="entry name" value="INTEGRIN ALPHA"/>
    <property type="match status" value="1"/>
</dbReference>
<feature type="region of interest" description="Disordered" evidence="5">
    <location>
        <begin position="25"/>
        <end position="47"/>
    </location>
</feature>
<dbReference type="GO" id="GO:0005178">
    <property type="term" value="F:integrin binding"/>
    <property type="evidence" value="ECO:0007669"/>
    <property type="project" value="TreeGrafter"/>
</dbReference>
<dbReference type="InterPro" id="IPR000413">
    <property type="entry name" value="Integrin_alpha"/>
</dbReference>
<dbReference type="GO" id="GO:0009897">
    <property type="term" value="C:external side of plasma membrane"/>
    <property type="evidence" value="ECO:0007669"/>
    <property type="project" value="TreeGrafter"/>
</dbReference>
<keyword evidence="6" id="KW-0812">Transmembrane</keyword>
<dbReference type="Gene3D" id="2.60.40.1510">
    <property type="entry name" value="ntegrin, alpha v. Chain A, domain 3"/>
    <property type="match status" value="1"/>
</dbReference>
<evidence type="ECO:0000256" key="3">
    <source>
        <dbReference type="ARBA" id="ARBA00023136"/>
    </source>
</evidence>
<dbReference type="GO" id="GO:0007229">
    <property type="term" value="P:integrin-mediated signaling pathway"/>
    <property type="evidence" value="ECO:0007669"/>
    <property type="project" value="UniProtKB-KW"/>
</dbReference>
<dbReference type="GO" id="GO:0033627">
    <property type="term" value="P:cell adhesion mediated by integrin"/>
    <property type="evidence" value="ECO:0007669"/>
    <property type="project" value="TreeGrafter"/>
</dbReference>
<dbReference type="Gene3D" id="2.60.40.1460">
    <property type="entry name" value="Integrin domains. Chain A, domain 2"/>
    <property type="match status" value="1"/>
</dbReference>
<feature type="domain" description="Integrin alpha second immunoglobulin-like" evidence="7">
    <location>
        <begin position="63"/>
        <end position="205"/>
    </location>
</feature>
<feature type="transmembrane region" description="Helical" evidence="6">
    <location>
        <begin position="411"/>
        <end position="432"/>
    </location>
</feature>
<dbReference type="InterPro" id="IPR032695">
    <property type="entry name" value="Integrin_dom_sf"/>
</dbReference>
<evidence type="ECO:0000256" key="1">
    <source>
        <dbReference type="ARBA" id="ARBA00004479"/>
    </source>
</evidence>
<evidence type="ECO:0000256" key="2">
    <source>
        <dbReference type="ARBA" id="ARBA00023037"/>
    </source>
</evidence>
<keyword evidence="6" id="KW-1133">Transmembrane helix</keyword>
<sequence>MQRDVQDIFTPILFELEYELGEHSVPKEASGSLPPLKPIQQKRENGNQVTNQTEFARYCAWVNCSTNLRVSASLVLPRSHNNVNYFALGDKKTVMLNVTLVNAGDDAFLPRMHLRFPSSLFFIKVLDAEMKYVSCELTKEENAITGLDCSVGNIFINSLEKHTISFLLDVNHSSSVGDLSITVNATCESSENEDLLHDNFASLMLPLRYGVNLTNHGFVTPSTFIFGHEKSSGGFTEKFNFTFKVMNVGPSKALGSKVEIDIPRYMVPYPHILLNILYVKTSLGSCHIKNSTSVSDDYYGMPKPFLFEYLVFPPLEQRQRHLYCMKKDPTCLYVTCMLGDMDVGKEATVLVAVELNSAVLQIYPGKIVIAMESAAIASPMKELYVLDLQEETAASVVLMGRSGQMSLNDRAIILAVSLFIGSATLAVLVICLKKVGFFNRWIPTLEQDSWLYVPQKSCDEN</sequence>
<evidence type="ECO:0000256" key="4">
    <source>
        <dbReference type="ARBA" id="ARBA00023180"/>
    </source>
</evidence>
<dbReference type="GO" id="GO:0008305">
    <property type="term" value="C:integrin complex"/>
    <property type="evidence" value="ECO:0007669"/>
    <property type="project" value="InterPro"/>
</dbReference>
<proteinExistence type="predicted"/>
<dbReference type="PANTHER" id="PTHR23220:SF78">
    <property type="entry name" value="INTEGRIN ALPHA-4"/>
    <property type="match status" value="1"/>
</dbReference>
<evidence type="ECO:0000256" key="6">
    <source>
        <dbReference type="SAM" id="Phobius"/>
    </source>
</evidence>
<dbReference type="EMBL" id="JAINUF010000008">
    <property type="protein sequence ID" value="KAJ8352174.1"/>
    <property type="molecule type" value="Genomic_DNA"/>
</dbReference>
<protein>
    <recommendedName>
        <fullName evidence="7">Integrin alpha second immunoglobulin-like domain-containing protein</fullName>
    </recommendedName>
</protein>
<evidence type="ECO:0000259" key="7">
    <source>
        <dbReference type="Pfam" id="PF20805"/>
    </source>
</evidence>
<name>A0A9Q1F6Q4_SYNKA</name>
<keyword evidence="4" id="KW-0325">Glycoprotein</keyword>
<dbReference type="SUPFAM" id="SSF69179">
    <property type="entry name" value="Integrin domains"/>
    <property type="match status" value="2"/>
</dbReference>
<dbReference type="Pfam" id="PF20805">
    <property type="entry name" value="Integrin_A_Ig_2"/>
    <property type="match status" value="1"/>
</dbReference>